<dbReference type="Pfam" id="PF15635">
    <property type="entry name" value="Tox-GHH2"/>
    <property type="match status" value="1"/>
</dbReference>
<dbReference type="Proteomes" id="UP000193427">
    <property type="component" value="Chromosome"/>
</dbReference>
<feature type="region of interest" description="Disordered" evidence="1">
    <location>
        <begin position="379"/>
        <end position="423"/>
    </location>
</feature>
<dbReference type="Pfam" id="PF13665">
    <property type="entry name" value="Tox-PAAR-like"/>
    <property type="match status" value="1"/>
</dbReference>
<evidence type="ECO:0000259" key="2">
    <source>
        <dbReference type="Pfam" id="PF15635"/>
    </source>
</evidence>
<evidence type="ECO:0000313" key="4">
    <source>
        <dbReference type="Proteomes" id="UP000193427"/>
    </source>
</evidence>
<evidence type="ECO:0000256" key="1">
    <source>
        <dbReference type="SAM" id="MobiDB-lite"/>
    </source>
</evidence>
<protein>
    <recommendedName>
        <fullName evidence="2">Tox-GHH2 domain-containing protein</fullName>
    </recommendedName>
</protein>
<sequence>MSNQVYANNMEVSCKAAAGKSICAFPDVCFTPPLTPATPPGVPIPYPNTGMASDTSDGSTTVKISGKEVMLKNKSYFKKSTGDEAGSAPKKGVVTSKIMGKVYFTMWSMDVKVEGENVVRHLDLTTHNHASQGPNTPPWVHLDAMAMSTATQACQDQAKKTQDCVEKHVKANTTQQTRKDHRKPGATQAAALKDDSLVDWDAVIKADAGQNAFYNKSGATSKMCDDDDCKDQFDCSLVPFDFGCCADKTPHHIVPAHCFLPSGERKSGSGDRYPGTDNYDDMKAPCICVSGGTKSEKQADGQLMQHGRIHAIVDVLEDNKMDKSPALTPGGKQKMKAGVPVEKKSAGSWSFEEANDAGSEAVSQVTQCDKGCLKAQSEAAHKQMGLDVGPGKSDKLMLRADSGGNRTPPGFVPKSRVSGPAPD</sequence>
<dbReference type="CDD" id="cd14740">
    <property type="entry name" value="PAAR_4"/>
    <property type="match status" value="1"/>
</dbReference>
<feature type="domain" description="Tox-GHH2" evidence="2">
    <location>
        <begin position="248"/>
        <end position="381"/>
    </location>
</feature>
<dbReference type="InterPro" id="IPR028917">
    <property type="entry name" value="Tox-GHH2_domain"/>
</dbReference>
<evidence type="ECO:0000313" key="3">
    <source>
        <dbReference type="EMBL" id="ARN20659.1"/>
    </source>
</evidence>
<gene>
    <name evidence="3" type="ORF">A4W93_12555</name>
</gene>
<dbReference type="KEGG" id="rgu:A4W93_12555"/>
<name>A0A1W6L8K3_9BURK</name>
<reference evidence="3 4" key="1">
    <citation type="submission" date="2016-04" db="EMBL/GenBank/DDBJ databases">
        <title>Complete genome sequence of natural rubber-degrading, novel Gram-negative bacterium, Rhizobacter gummiphilus strain NS21.</title>
        <authorList>
            <person name="Tabata M."/>
            <person name="Kasai D."/>
            <person name="Fukuda M."/>
        </authorList>
    </citation>
    <scope>NUCLEOTIDE SEQUENCE [LARGE SCALE GENOMIC DNA]</scope>
    <source>
        <strain evidence="3 4">NS21</strain>
    </source>
</reference>
<keyword evidence="4" id="KW-1185">Reference proteome</keyword>
<dbReference type="OrthoDB" id="8073614at2"/>
<dbReference type="EMBL" id="CP015118">
    <property type="protein sequence ID" value="ARN20659.1"/>
    <property type="molecule type" value="Genomic_DNA"/>
</dbReference>
<proteinExistence type="predicted"/>
<accession>A0A1W6L8K3</accession>
<dbReference type="AlphaFoldDB" id="A0A1W6L8K3"/>
<dbReference type="RefSeq" id="WP_085750936.1">
    <property type="nucleotide sequence ID" value="NZ_BSPR01000007.1"/>
</dbReference>
<feature type="region of interest" description="Disordered" evidence="1">
    <location>
        <begin position="170"/>
        <end position="190"/>
    </location>
</feature>
<dbReference type="STRING" id="946333.A4W93_12555"/>
<organism evidence="3 4">
    <name type="scientific">Piscinibacter gummiphilus</name>
    <dbReference type="NCBI Taxonomy" id="946333"/>
    <lineage>
        <taxon>Bacteria</taxon>
        <taxon>Pseudomonadati</taxon>
        <taxon>Pseudomonadota</taxon>
        <taxon>Betaproteobacteria</taxon>
        <taxon>Burkholderiales</taxon>
        <taxon>Sphaerotilaceae</taxon>
        <taxon>Piscinibacter</taxon>
    </lineage>
</organism>